<dbReference type="OrthoDB" id="8909257at2"/>
<protein>
    <submittedName>
        <fullName evidence="5">Uncharacterized conserved protein YcfJ, contains glycine zipper 2TM domain</fullName>
    </submittedName>
</protein>
<evidence type="ECO:0000256" key="1">
    <source>
        <dbReference type="ARBA" id="ARBA00004370"/>
    </source>
</evidence>
<dbReference type="InterPro" id="IPR006311">
    <property type="entry name" value="TAT_signal"/>
</dbReference>
<dbReference type="PROSITE" id="PS51318">
    <property type="entry name" value="TAT"/>
    <property type="match status" value="1"/>
</dbReference>
<evidence type="ECO:0000256" key="3">
    <source>
        <dbReference type="SAM" id="SignalP"/>
    </source>
</evidence>
<proteinExistence type="predicted"/>
<comment type="subcellular location">
    <subcellularLocation>
        <location evidence="1">Membrane</location>
    </subcellularLocation>
</comment>
<evidence type="ECO:0000313" key="5">
    <source>
        <dbReference type="EMBL" id="SHG50377.1"/>
    </source>
</evidence>
<evidence type="ECO:0000313" key="6">
    <source>
        <dbReference type="Proteomes" id="UP000199758"/>
    </source>
</evidence>
<sequence>MREPAPSPAVSQRRIWIRTAVAASAAIGALLVAAPASAGHHDRYERYSEYERDDDSPRTDFADVVDVRPIYSQVAVNEPRRECYDQPVQYRERTRRAGDNTAGAVVGAIIGGVVGNQFGGGTGRAVATGVGAVVGANIGSRAGDYSYDGYGGYDGGRSIRTGYERQCQNYDDVRYERRIDGYDVTYRYQGRTYHTTMPYDPGERIAVDVSIRPIRY</sequence>
<dbReference type="PANTHER" id="PTHR35603">
    <property type="match status" value="1"/>
</dbReference>
<evidence type="ECO:0000256" key="2">
    <source>
        <dbReference type="ARBA" id="ARBA00023136"/>
    </source>
</evidence>
<dbReference type="STRING" id="490188.SAMN04488068_0477"/>
<name>A0A1M5KCA9_9GAMM</name>
<feature type="domain" description="Glycine zipper 2TM" evidence="4">
    <location>
        <begin position="102"/>
        <end position="143"/>
    </location>
</feature>
<dbReference type="InterPro" id="IPR051407">
    <property type="entry name" value="Bact_OM_lipoprot/Surf_antigen"/>
</dbReference>
<dbReference type="Pfam" id="PF05433">
    <property type="entry name" value="Rick_17kDa_Anti"/>
    <property type="match status" value="1"/>
</dbReference>
<evidence type="ECO:0000259" key="4">
    <source>
        <dbReference type="Pfam" id="PF05433"/>
    </source>
</evidence>
<keyword evidence="6" id="KW-1185">Reference proteome</keyword>
<feature type="chain" id="PRO_5012974255" evidence="3">
    <location>
        <begin position="39"/>
        <end position="216"/>
    </location>
</feature>
<dbReference type="InterPro" id="IPR008816">
    <property type="entry name" value="Gly_zipper_2TM_dom"/>
</dbReference>
<dbReference type="AlphaFoldDB" id="A0A1M5KCA9"/>
<dbReference type="PANTHER" id="PTHR35603:SF2">
    <property type="entry name" value="OUTER MEMBRANE LIPOPROTEIN"/>
    <property type="match status" value="1"/>
</dbReference>
<dbReference type="GO" id="GO:0019867">
    <property type="term" value="C:outer membrane"/>
    <property type="evidence" value="ECO:0007669"/>
    <property type="project" value="InterPro"/>
</dbReference>
<organism evidence="5 6">
    <name type="scientific">Hydrocarboniphaga daqingensis</name>
    <dbReference type="NCBI Taxonomy" id="490188"/>
    <lineage>
        <taxon>Bacteria</taxon>
        <taxon>Pseudomonadati</taxon>
        <taxon>Pseudomonadota</taxon>
        <taxon>Gammaproteobacteria</taxon>
        <taxon>Nevskiales</taxon>
        <taxon>Nevskiaceae</taxon>
        <taxon>Hydrocarboniphaga</taxon>
    </lineage>
</organism>
<reference evidence="5 6" key="1">
    <citation type="submission" date="2016-11" db="EMBL/GenBank/DDBJ databases">
        <authorList>
            <person name="Jaros S."/>
            <person name="Januszkiewicz K."/>
            <person name="Wedrychowicz H."/>
        </authorList>
    </citation>
    <scope>NUCLEOTIDE SEQUENCE [LARGE SCALE GENOMIC DNA]</scope>
    <source>
        <strain evidence="5 6">CGMCC 1.7049</strain>
    </source>
</reference>
<gene>
    <name evidence="5" type="ORF">SAMN04488068_0477</name>
</gene>
<keyword evidence="3" id="KW-0732">Signal</keyword>
<dbReference type="Proteomes" id="UP000199758">
    <property type="component" value="Unassembled WGS sequence"/>
</dbReference>
<keyword evidence="2" id="KW-0472">Membrane</keyword>
<dbReference type="RefSeq" id="WP_072893365.1">
    <property type="nucleotide sequence ID" value="NZ_FQWZ01000001.1"/>
</dbReference>
<feature type="signal peptide" evidence="3">
    <location>
        <begin position="1"/>
        <end position="38"/>
    </location>
</feature>
<accession>A0A1M5KCA9</accession>
<dbReference type="EMBL" id="FQWZ01000001">
    <property type="protein sequence ID" value="SHG50377.1"/>
    <property type="molecule type" value="Genomic_DNA"/>
</dbReference>